<dbReference type="PANTHER" id="PTHR34216:SF7">
    <property type="entry name" value="POLY-BETA-1,6-N-ACETYL-D-GLUCOSAMINE N-DEACETYLASE"/>
    <property type="match status" value="1"/>
</dbReference>
<dbReference type="InterPro" id="IPR011330">
    <property type="entry name" value="Glyco_hydro/deAcase_b/a-brl"/>
</dbReference>
<dbReference type="GO" id="GO:0016810">
    <property type="term" value="F:hydrolase activity, acting on carbon-nitrogen (but not peptide) bonds"/>
    <property type="evidence" value="ECO:0007669"/>
    <property type="project" value="InterPro"/>
</dbReference>
<sequence>MTFSTILYHEMREADNLNPNRPSPIDVKQAYDDQLPAALFVTLAQFKEQMQYLKDNNFHTLTLHEVIAHYYEGHPLPENAVLLTFDDCFQSLKEYAYPVLKAHGFHATAFVVTGWLHDAARAFDPDLSICLSKDELRAMTDVFQYANHTDQFHQRSDEQTSVMMEESDDALAHDLATCNHFVTETDVFAYPFGLFNDRNVALLKKLGFKLAFTTEQAKNEPTTDPLRLNRYVIPHFLPFEQFKTIVN</sequence>
<feature type="domain" description="NodB homology" evidence="2">
    <location>
        <begin position="79"/>
        <end position="247"/>
    </location>
</feature>
<evidence type="ECO:0000313" key="4">
    <source>
        <dbReference type="Proteomes" id="UP000247922"/>
    </source>
</evidence>
<dbReference type="PANTHER" id="PTHR34216">
    <property type="match status" value="1"/>
</dbReference>
<dbReference type="GO" id="GO:0005975">
    <property type="term" value="P:carbohydrate metabolic process"/>
    <property type="evidence" value="ECO:0007669"/>
    <property type="project" value="InterPro"/>
</dbReference>
<dbReference type="RefSeq" id="WP_110252154.1">
    <property type="nucleotide sequence ID" value="NZ_QJJR01000017.1"/>
</dbReference>
<dbReference type="EMBL" id="QJJR01000017">
    <property type="protein sequence ID" value="PXW87197.1"/>
    <property type="molecule type" value="Genomic_DNA"/>
</dbReference>
<dbReference type="Pfam" id="PF01522">
    <property type="entry name" value="Polysacc_deac_1"/>
    <property type="match status" value="1"/>
</dbReference>
<evidence type="ECO:0000259" key="2">
    <source>
        <dbReference type="PROSITE" id="PS51677"/>
    </source>
</evidence>
<reference evidence="3 4" key="1">
    <citation type="submission" date="2018-05" db="EMBL/GenBank/DDBJ databases">
        <title>Genomic Encyclopedia of Type Strains, Phase IV (KMG-IV): sequencing the most valuable type-strain genomes for metagenomic binning, comparative biology and taxonomic classification.</title>
        <authorList>
            <person name="Goeker M."/>
        </authorList>
    </citation>
    <scope>NUCLEOTIDE SEQUENCE [LARGE SCALE GENOMIC DNA]</scope>
    <source>
        <strain evidence="3 4">DSM 22440</strain>
    </source>
</reference>
<proteinExistence type="predicted"/>
<dbReference type="SUPFAM" id="SSF88713">
    <property type="entry name" value="Glycoside hydrolase/deacetylase"/>
    <property type="match status" value="1"/>
</dbReference>
<evidence type="ECO:0000256" key="1">
    <source>
        <dbReference type="ARBA" id="ARBA00022729"/>
    </source>
</evidence>
<keyword evidence="1" id="KW-0732">Signal</keyword>
<dbReference type="InterPro" id="IPR002509">
    <property type="entry name" value="NODB_dom"/>
</dbReference>
<keyword evidence="4" id="KW-1185">Reference proteome</keyword>
<dbReference type="OrthoDB" id="9778320at2"/>
<dbReference type="PROSITE" id="PS51677">
    <property type="entry name" value="NODB"/>
    <property type="match status" value="1"/>
</dbReference>
<dbReference type="InterPro" id="IPR051398">
    <property type="entry name" value="Polysacch_Deacetylase"/>
</dbReference>
<dbReference type="Proteomes" id="UP000247922">
    <property type="component" value="Unassembled WGS sequence"/>
</dbReference>
<dbReference type="Gene3D" id="3.20.20.370">
    <property type="entry name" value="Glycoside hydrolase/deacetylase"/>
    <property type="match status" value="1"/>
</dbReference>
<protein>
    <submittedName>
        <fullName evidence="3">Polysaccharide deacetylase</fullName>
    </submittedName>
</protein>
<comment type="caution">
    <text evidence="3">The sequence shown here is derived from an EMBL/GenBank/DDBJ whole genome shotgun (WGS) entry which is preliminary data.</text>
</comment>
<accession>A0A2V3VYV0</accession>
<name>A0A2V3VYV0_9BACI</name>
<gene>
    <name evidence="3" type="ORF">DES38_11735</name>
</gene>
<dbReference type="CDD" id="cd10966">
    <property type="entry name" value="CE4_yadE_5s"/>
    <property type="match status" value="1"/>
</dbReference>
<evidence type="ECO:0000313" key="3">
    <source>
        <dbReference type="EMBL" id="PXW87197.1"/>
    </source>
</evidence>
<organism evidence="3 4">
    <name type="scientific">Streptohalobacillus salinus</name>
    <dbReference type="NCBI Taxonomy" id="621096"/>
    <lineage>
        <taxon>Bacteria</taxon>
        <taxon>Bacillati</taxon>
        <taxon>Bacillota</taxon>
        <taxon>Bacilli</taxon>
        <taxon>Bacillales</taxon>
        <taxon>Bacillaceae</taxon>
        <taxon>Streptohalobacillus</taxon>
    </lineage>
</organism>
<dbReference type="AlphaFoldDB" id="A0A2V3VYV0"/>